<reference evidence="2 3" key="1">
    <citation type="submission" date="2019-06" db="EMBL/GenBank/DDBJ databases">
        <title>Sequencing the genomes of 1000 actinobacteria strains.</title>
        <authorList>
            <person name="Klenk H.-P."/>
        </authorList>
    </citation>
    <scope>NUCLEOTIDE SEQUENCE [LARGE SCALE GENOMIC DNA]</scope>
    <source>
        <strain evidence="2 3">DSM 43866</strain>
    </source>
</reference>
<proteinExistence type="predicted"/>
<keyword evidence="3" id="KW-1185">Reference proteome</keyword>
<dbReference type="InterPro" id="IPR036390">
    <property type="entry name" value="WH_DNA-bd_sf"/>
</dbReference>
<dbReference type="RefSeq" id="WP_122977321.1">
    <property type="nucleotide sequence ID" value="NZ_BOMX01000077.1"/>
</dbReference>
<dbReference type="SUPFAM" id="SSF46785">
    <property type="entry name" value="Winged helix' DNA-binding domain"/>
    <property type="match status" value="1"/>
</dbReference>
<dbReference type="Pfam" id="PF01978">
    <property type="entry name" value="TrmB"/>
    <property type="match status" value="1"/>
</dbReference>
<dbReference type="PANTHER" id="PTHR34293:SF1">
    <property type="entry name" value="HTH-TYPE TRANSCRIPTIONAL REGULATOR TRMBL2"/>
    <property type="match status" value="1"/>
</dbReference>
<evidence type="ECO:0000259" key="1">
    <source>
        <dbReference type="Pfam" id="PF01978"/>
    </source>
</evidence>
<organism evidence="2 3">
    <name type="scientific">Actinoplanes teichomyceticus</name>
    <dbReference type="NCBI Taxonomy" id="1867"/>
    <lineage>
        <taxon>Bacteria</taxon>
        <taxon>Bacillati</taxon>
        <taxon>Actinomycetota</taxon>
        <taxon>Actinomycetes</taxon>
        <taxon>Micromonosporales</taxon>
        <taxon>Micromonosporaceae</taxon>
        <taxon>Actinoplanes</taxon>
    </lineage>
</organism>
<dbReference type="AlphaFoldDB" id="A0A561WJV4"/>
<dbReference type="InterPro" id="IPR036388">
    <property type="entry name" value="WH-like_DNA-bd_sf"/>
</dbReference>
<dbReference type="EMBL" id="VIWY01000002">
    <property type="protein sequence ID" value="TWG24159.1"/>
    <property type="molecule type" value="Genomic_DNA"/>
</dbReference>
<evidence type="ECO:0000313" key="3">
    <source>
        <dbReference type="Proteomes" id="UP000320239"/>
    </source>
</evidence>
<dbReference type="Gene3D" id="1.10.10.10">
    <property type="entry name" value="Winged helix-like DNA-binding domain superfamily/Winged helix DNA-binding domain"/>
    <property type="match status" value="1"/>
</dbReference>
<evidence type="ECO:0000313" key="2">
    <source>
        <dbReference type="EMBL" id="TWG24159.1"/>
    </source>
</evidence>
<name>A0A561WJV4_ACTTI</name>
<dbReference type="OrthoDB" id="1493540at2"/>
<dbReference type="PANTHER" id="PTHR34293">
    <property type="entry name" value="HTH-TYPE TRANSCRIPTIONAL REGULATOR TRMBL2"/>
    <property type="match status" value="1"/>
</dbReference>
<sequence>MPVQRLVGHLRELGFSPYEARCYAGLLGAGPQTGYAIAKLTGVPQPKVYETLRRLVARGAAEQAPGPPIRFTAVDPEALLDRMASAYAASIAGARAAAAERVRNVAASAMPLGAVPS</sequence>
<dbReference type="InterPro" id="IPR002831">
    <property type="entry name" value="Tscrpt_reg_TrmB_N"/>
</dbReference>
<gene>
    <name evidence="2" type="ORF">FHX34_102712</name>
</gene>
<protein>
    <submittedName>
        <fullName evidence="2">Sugar-specific transcriptional regulator TrmB</fullName>
    </submittedName>
</protein>
<accession>A0A561WJV4</accession>
<dbReference type="Proteomes" id="UP000320239">
    <property type="component" value="Unassembled WGS sequence"/>
</dbReference>
<dbReference type="InterPro" id="IPR051797">
    <property type="entry name" value="TrmB-like"/>
</dbReference>
<feature type="domain" description="Transcription regulator TrmB N-terminal" evidence="1">
    <location>
        <begin position="10"/>
        <end position="77"/>
    </location>
</feature>
<comment type="caution">
    <text evidence="2">The sequence shown here is derived from an EMBL/GenBank/DDBJ whole genome shotgun (WGS) entry which is preliminary data.</text>
</comment>